<dbReference type="Gene3D" id="3.40.50.150">
    <property type="entry name" value="Vaccinia Virus protein VP39"/>
    <property type="match status" value="1"/>
</dbReference>
<dbReference type="PANTHER" id="PTHR43182">
    <property type="entry name" value="COBALT-PRECORRIN-6B C(15)-METHYLTRANSFERASE (DECARBOXYLATING)"/>
    <property type="match status" value="1"/>
</dbReference>
<dbReference type="InterPro" id="IPR035996">
    <property type="entry name" value="4pyrrol_Methylase_sf"/>
</dbReference>
<evidence type="ECO:0000256" key="3">
    <source>
        <dbReference type="ARBA" id="ARBA00022603"/>
    </source>
</evidence>
<dbReference type="AlphaFoldDB" id="A0A3E1NYG5"/>
<dbReference type="InterPro" id="IPR029063">
    <property type="entry name" value="SAM-dependent_MTases_sf"/>
</dbReference>
<evidence type="ECO:0000256" key="5">
    <source>
        <dbReference type="ARBA" id="ARBA00022691"/>
    </source>
</evidence>
<sequence>MNKYVVIGISDHEHFVLPDEVQTLLPQHQYFSGGRRHRHRMQQYLPAVYEWIDITGDIPGLIQRYKELEGSVIIFASGDPLFYGFANSLRRYDPEASMRVYPYFNSLQLLCQRCNIAYAGLYNTSVHGRGWDELDTALIRRAQLIGVLTDGTKTPAAIAKRLLEYGYDNYTMIVGEALEGVDEKIGTFSLSTAATGLFHALNCVLLVENTPRQKWMGIPDTLFEGLQNRPNMITKMPIRLLSLGQLDLFHRQVLWDIGFCTGSVAIEAKNNFPGLQVVGFEKREGCDGLLDRNAAKFGVPGIIKVMGDIFEQDLSAYPLPDAIFIGGHGNRLGELMEVLDHYLKAGGRVVMNAVKPESKVQFEQAVTRLEYQLHTPVAITIDEHNQITVLTAEKIKT</sequence>
<accession>A0A3E1NYG5</accession>
<comment type="caution">
    <text evidence="6">The sequence shown here is derived from an EMBL/GenBank/DDBJ whole genome shotgun (WGS) entry which is preliminary data.</text>
</comment>
<proteinExistence type="predicted"/>
<dbReference type="GO" id="GO:0032259">
    <property type="term" value="P:methylation"/>
    <property type="evidence" value="ECO:0007669"/>
    <property type="project" value="UniProtKB-KW"/>
</dbReference>
<name>A0A3E1NYG5_9BACT</name>
<dbReference type="SUPFAM" id="SSF53790">
    <property type="entry name" value="Tetrapyrrole methylase"/>
    <property type="match status" value="1"/>
</dbReference>
<dbReference type="GO" id="GO:0008276">
    <property type="term" value="F:protein methyltransferase activity"/>
    <property type="evidence" value="ECO:0007669"/>
    <property type="project" value="InterPro"/>
</dbReference>
<keyword evidence="7" id="KW-1185">Reference proteome</keyword>
<dbReference type="EMBL" id="QTJV01000008">
    <property type="protein sequence ID" value="RFM32952.1"/>
    <property type="molecule type" value="Genomic_DNA"/>
</dbReference>
<keyword evidence="4 6" id="KW-0808">Transferase</keyword>
<keyword evidence="3 6" id="KW-0489">Methyltransferase</keyword>
<dbReference type="GO" id="GO:0009236">
    <property type="term" value="P:cobalamin biosynthetic process"/>
    <property type="evidence" value="ECO:0007669"/>
    <property type="project" value="UniProtKB-UniPathway"/>
</dbReference>
<dbReference type="InterPro" id="IPR014008">
    <property type="entry name" value="Cbl_synth_MTase_CbiT"/>
</dbReference>
<dbReference type="CDD" id="cd11644">
    <property type="entry name" value="Precorrin-6Y-MT"/>
    <property type="match status" value="1"/>
</dbReference>
<reference evidence="6 7" key="1">
    <citation type="submission" date="2018-08" db="EMBL/GenBank/DDBJ databases">
        <title>Chitinophaga sp. K20C18050901, a novel bacterium isolated from forest soil.</title>
        <authorList>
            <person name="Wang C."/>
        </authorList>
    </citation>
    <scope>NUCLEOTIDE SEQUENCE [LARGE SCALE GENOMIC DNA]</scope>
    <source>
        <strain evidence="6 7">K20C18050901</strain>
    </source>
</reference>
<evidence type="ECO:0000313" key="6">
    <source>
        <dbReference type="EMBL" id="RFM32952.1"/>
    </source>
</evidence>
<dbReference type="UniPathway" id="UPA00148"/>
<keyword evidence="5" id="KW-0949">S-adenosyl-L-methionine</keyword>
<dbReference type="CDD" id="cd02440">
    <property type="entry name" value="AdoMet_MTases"/>
    <property type="match status" value="1"/>
</dbReference>
<dbReference type="OrthoDB" id="9780707at2"/>
<organism evidence="6 7">
    <name type="scientific">Chitinophaga silvisoli</name>
    <dbReference type="NCBI Taxonomy" id="2291814"/>
    <lineage>
        <taxon>Bacteria</taxon>
        <taxon>Pseudomonadati</taxon>
        <taxon>Bacteroidota</taxon>
        <taxon>Chitinophagia</taxon>
        <taxon>Chitinophagales</taxon>
        <taxon>Chitinophagaceae</taxon>
        <taxon>Chitinophaga</taxon>
    </lineage>
</organism>
<evidence type="ECO:0000256" key="2">
    <source>
        <dbReference type="ARBA" id="ARBA00022573"/>
    </source>
</evidence>
<dbReference type="InterPro" id="IPR012818">
    <property type="entry name" value="CbiE"/>
</dbReference>
<evidence type="ECO:0000313" key="7">
    <source>
        <dbReference type="Proteomes" id="UP000261174"/>
    </source>
</evidence>
<dbReference type="InterPro" id="IPR050714">
    <property type="entry name" value="Cobalamin_biosynth_MTase"/>
</dbReference>
<dbReference type="PIRSF" id="PIRSF036428">
    <property type="entry name" value="CobL"/>
    <property type="match status" value="1"/>
</dbReference>
<dbReference type="RefSeq" id="WP_116855388.1">
    <property type="nucleotide sequence ID" value="NZ_QTJV01000008.1"/>
</dbReference>
<evidence type="ECO:0000256" key="4">
    <source>
        <dbReference type="ARBA" id="ARBA00022679"/>
    </source>
</evidence>
<dbReference type="PANTHER" id="PTHR43182:SF1">
    <property type="entry name" value="COBALT-PRECORRIN-7 C(5)-METHYLTRANSFERASE"/>
    <property type="match status" value="1"/>
</dbReference>
<protein>
    <submittedName>
        <fullName evidence="6">Precorrin-6y C5,15-methyltransferase (Decarboxylating) subunit CbiE</fullName>
    </submittedName>
</protein>
<evidence type="ECO:0000256" key="1">
    <source>
        <dbReference type="ARBA" id="ARBA00004953"/>
    </source>
</evidence>
<dbReference type="NCBIfam" id="TIGR02467">
    <property type="entry name" value="CbiE"/>
    <property type="match status" value="1"/>
</dbReference>
<dbReference type="Proteomes" id="UP000261174">
    <property type="component" value="Unassembled WGS sequence"/>
</dbReference>
<dbReference type="InterPro" id="IPR006365">
    <property type="entry name" value="Cbl_synth_CobL"/>
</dbReference>
<dbReference type="SUPFAM" id="SSF53335">
    <property type="entry name" value="S-adenosyl-L-methionine-dependent methyltransferases"/>
    <property type="match status" value="1"/>
</dbReference>
<gene>
    <name evidence="6" type="primary">cbiE</name>
    <name evidence="6" type="ORF">DXN04_21185</name>
</gene>
<keyword evidence="2" id="KW-0169">Cobalamin biosynthesis</keyword>
<dbReference type="NCBIfam" id="TIGR02469">
    <property type="entry name" value="CbiT"/>
    <property type="match status" value="1"/>
</dbReference>
<comment type="pathway">
    <text evidence="1">Cofactor biosynthesis; adenosylcobalamin biosynthesis.</text>
</comment>